<comment type="catalytic activity">
    <reaction evidence="9">
        <text>S-methyl-5'-thioadenosine + phosphate = 5-(methylsulfanyl)-alpha-D-ribose 1-phosphate + adenine</text>
        <dbReference type="Rhea" id="RHEA:11852"/>
        <dbReference type="ChEBI" id="CHEBI:16708"/>
        <dbReference type="ChEBI" id="CHEBI:17509"/>
        <dbReference type="ChEBI" id="CHEBI:43474"/>
        <dbReference type="ChEBI" id="CHEBI:58533"/>
        <dbReference type="EC" id="2.4.2.28"/>
    </reaction>
    <physiologicalReaction direction="left-to-right" evidence="9">
        <dbReference type="Rhea" id="RHEA:11853"/>
    </physiologicalReaction>
</comment>
<evidence type="ECO:0000256" key="1">
    <source>
        <dbReference type="ARBA" id="ARBA00000553"/>
    </source>
</evidence>
<evidence type="ECO:0000256" key="9">
    <source>
        <dbReference type="ARBA" id="ARBA00049893"/>
    </source>
</evidence>
<dbReference type="Pfam" id="PF02578">
    <property type="entry name" value="Cu-oxidase_4"/>
    <property type="match status" value="1"/>
</dbReference>
<dbReference type="InterPro" id="IPR011324">
    <property type="entry name" value="Cytotoxic_necrot_fac-like_cat"/>
</dbReference>
<dbReference type="CDD" id="cd16833">
    <property type="entry name" value="YfiH"/>
    <property type="match status" value="1"/>
</dbReference>
<evidence type="ECO:0000256" key="8">
    <source>
        <dbReference type="ARBA" id="ARBA00048968"/>
    </source>
</evidence>
<evidence type="ECO:0000256" key="2">
    <source>
        <dbReference type="ARBA" id="ARBA00007353"/>
    </source>
</evidence>
<dbReference type="AlphaFoldDB" id="A0A6F8PUR9"/>
<keyword evidence="5" id="KW-0378">Hydrolase</keyword>
<dbReference type="GO" id="GO:0016787">
    <property type="term" value="F:hydrolase activity"/>
    <property type="evidence" value="ECO:0007669"/>
    <property type="project" value="UniProtKB-KW"/>
</dbReference>
<evidence type="ECO:0000256" key="10">
    <source>
        <dbReference type="RuleBase" id="RU361274"/>
    </source>
</evidence>
<comment type="catalytic activity">
    <reaction evidence="8">
        <text>adenosine + phosphate = alpha-D-ribose 1-phosphate + adenine</text>
        <dbReference type="Rhea" id="RHEA:27642"/>
        <dbReference type="ChEBI" id="CHEBI:16335"/>
        <dbReference type="ChEBI" id="CHEBI:16708"/>
        <dbReference type="ChEBI" id="CHEBI:43474"/>
        <dbReference type="ChEBI" id="CHEBI:57720"/>
        <dbReference type="EC" id="2.4.2.1"/>
    </reaction>
    <physiologicalReaction direction="left-to-right" evidence="8">
        <dbReference type="Rhea" id="RHEA:27643"/>
    </physiologicalReaction>
</comment>
<evidence type="ECO:0000256" key="4">
    <source>
        <dbReference type="ARBA" id="ARBA00022723"/>
    </source>
</evidence>
<name>A0A6F8PUR9_9GAMM</name>
<evidence type="ECO:0000256" key="6">
    <source>
        <dbReference type="ARBA" id="ARBA00022833"/>
    </source>
</evidence>
<dbReference type="PANTHER" id="PTHR30616">
    <property type="entry name" value="UNCHARACTERIZED PROTEIN YFIH"/>
    <property type="match status" value="1"/>
</dbReference>
<dbReference type="KEGG" id="tse:THMIRHAS_11370"/>
<evidence type="ECO:0000256" key="7">
    <source>
        <dbReference type="ARBA" id="ARBA00047989"/>
    </source>
</evidence>
<dbReference type="InterPro" id="IPR003730">
    <property type="entry name" value="Cu_polyphenol_OxRdtase"/>
</dbReference>
<comment type="catalytic activity">
    <reaction evidence="7">
        <text>adenosine + H2O + H(+) = inosine + NH4(+)</text>
        <dbReference type="Rhea" id="RHEA:24408"/>
        <dbReference type="ChEBI" id="CHEBI:15377"/>
        <dbReference type="ChEBI" id="CHEBI:15378"/>
        <dbReference type="ChEBI" id="CHEBI:16335"/>
        <dbReference type="ChEBI" id="CHEBI:17596"/>
        <dbReference type="ChEBI" id="CHEBI:28938"/>
        <dbReference type="EC" id="3.5.4.4"/>
    </reaction>
    <physiologicalReaction direction="left-to-right" evidence="7">
        <dbReference type="Rhea" id="RHEA:24409"/>
    </physiologicalReaction>
</comment>
<keyword evidence="3" id="KW-0808">Transferase</keyword>
<reference evidence="12" key="1">
    <citation type="submission" date="2019-11" db="EMBL/GenBank/DDBJ databases">
        <title>Isolation and characterization of two novel species in the genus Thiomicrorhabdus.</title>
        <authorList>
            <person name="Mochizuki J."/>
            <person name="Kojima H."/>
            <person name="Fukui M."/>
        </authorList>
    </citation>
    <scope>NUCLEOTIDE SEQUENCE [LARGE SCALE GENOMIC DNA]</scope>
    <source>
        <strain evidence="12">aks77</strain>
    </source>
</reference>
<keyword evidence="12" id="KW-1185">Reference proteome</keyword>
<accession>A0A6F8PUR9</accession>
<evidence type="ECO:0000313" key="12">
    <source>
        <dbReference type="Proteomes" id="UP000501726"/>
    </source>
</evidence>
<proteinExistence type="inferred from homology"/>
<organism evidence="11 12">
    <name type="scientific">Thiosulfatimonas sediminis</name>
    <dbReference type="NCBI Taxonomy" id="2675054"/>
    <lineage>
        <taxon>Bacteria</taxon>
        <taxon>Pseudomonadati</taxon>
        <taxon>Pseudomonadota</taxon>
        <taxon>Gammaproteobacteria</taxon>
        <taxon>Thiotrichales</taxon>
        <taxon>Piscirickettsiaceae</taxon>
        <taxon>Thiosulfatimonas</taxon>
    </lineage>
</organism>
<dbReference type="Gene3D" id="3.60.140.10">
    <property type="entry name" value="CNF1/YfiH-like putative cysteine hydrolases"/>
    <property type="match status" value="1"/>
</dbReference>
<keyword evidence="4" id="KW-0479">Metal-binding</keyword>
<dbReference type="PANTHER" id="PTHR30616:SF2">
    <property type="entry name" value="PURINE NUCLEOSIDE PHOSPHORYLASE LACC1"/>
    <property type="match status" value="1"/>
</dbReference>
<dbReference type="GO" id="GO:0005507">
    <property type="term" value="F:copper ion binding"/>
    <property type="evidence" value="ECO:0007669"/>
    <property type="project" value="TreeGrafter"/>
</dbReference>
<dbReference type="RefSeq" id="WP_173271774.1">
    <property type="nucleotide sequence ID" value="NZ_AP021889.1"/>
</dbReference>
<comment type="catalytic activity">
    <reaction evidence="1">
        <text>inosine + phosphate = alpha-D-ribose 1-phosphate + hypoxanthine</text>
        <dbReference type="Rhea" id="RHEA:27646"/>
        <dbReference type="ChEBI" id="CHEBI:17368"/>
        <dbReference type="ChEBI" id="CHEBI:17596"/>
        <dbReference type="ChEBI" id="CHEBI:43474"/>
        <dbReference type="ChEBI" id="CHEBI:57720"/>
        <dbReference type="EC" id="2.4.2.1"/>
    </reaction>
    <physiologicalReaction direction="left-to-right" evidence="1">
        <dbReference type="Rhea" id="RHEA:27647"/>
    </physiologicalReaction>
</comment>
<evidence type="ECO:0000256" key="3">
    <source>
        <dbReference type="ARBA" id="ARBA00022679"/>
    </source>
</evidence>
<evidence type="ECO:0000313" key="11">
    <source>
        <dbReference type="EMBL" id="BBP45764.1"/>
    </source>
</evidence>
<gene>
    <name evidence="11" type="ORF">THMIRHAS_11370</name>
</gene>
<dbReference type="SUPFAM" id="SSF64438">
    <property type="entry name" value="CNF1/YfiH-like putative cysteine hydrolases"/>
    <property type="match status" value="1"/>
</dbReference>
<dbReference type="GO" id="GO:0017061">
    <property type="term" value="F:S-methyl-5-thioadenosine phosphorylase activity"/>
    <property type="evidence" value="ECO:0007669"/>
    <property type="project" value="UniProtKB-EC"/>
</dbReference>
<dbReference type="Proteomes" id="UP000501726">
    <property type="component" value="Chromosome"/>
</dbReference>
<comment type="similarity">
    <text evidence="2 10">Belongs to the purine nucleoside phosphorylase YfiH/LACC1 family.</text>
</comment>
<dbReference type="NCBIfam" id="TIGR00726">
    <property type="entry name" value="peptidoglycan editing factor PgeF"/>
    <property type="match status" value="1"/>
</dbReference>
<sequence>MRSSIPIIQPDWSDSSKIHAFATTRQGGLSSPPYASLNPALHVQDNPQQVLQNRLLIEQLLPAKPLWLQQQHTTDMVYLPDYYAANQLLESDAGPIADAVWTDQPRQPCVIMTADCMPILLADTNGAWVAAIHAGWRGLLEGIIEKTLQQISLRKSSNLASVKAWIGPAISQAHFTVGSEVRSQFLCAYPFSSTYFVASAEEGKFQADLNGIAAVILQRLAVGEVVQSGLCTYAEPQRFYSYRYACHHPMTPQQSGLTGRIATFIWLAD</sequence>
<protein>
    <recommendedName>
        <fullName evidence="10">Purine nucleoside phosphorylase</fullName>
    </recommendedName>
</protein>
<evidence type="ECO:0000256" key="5">
    <source>
        <dbReference type="ARBA" id="ARBA00022801"/>
    </source>
</evidence>
<dbReference type="InterPro" id="IPR038371">
    <property type="entry name" value="Cu_polyphenol_OxRdtase_sf"/>
</dbReference>
<dbReference type="EMBL" id="AP021889">
    <property type="protein sequence ID" value="BBP45764.1"/>
    <property type="molecule type" value="Genomic_DNA"/>
</dbReference>
<keyword evidence="6" id="KW-0862">Zinc</keyword>